<gene>
    <name evidence="1" type="ordered locus">Pden_0869</name>
</gene>
<evidence type="ECO:0008006" key="3">
    <source>
        <dbReference type="Google" id="ProtNLM"/>
    </source>
</evidence>
<reference evidence="2" key="1">
    <citation type="submission" date="2006-12" db="EMBL/GenBank/DDBJ databases">
        <title>Complete sequence of chromosome 1 of Paracoccus denitrificans PD1222.</title>
        <authorList>
            <person name="Copeland A."/>
            <person name="Lucas S."/>
            <person name="Lapidus A."/>
            <person name="Barry K."/>
            <person name="Detter J.C."/>
            <person name="Glavina del Rio T."/>
            <person name="Hammon N."/>
            <person name="Israni S."/>
            <person name="Dalin E."/>
            <person name="Tice H."/>
            <person name="Pitluck S."/>
            <person name="Munk A.C."/>
            <person name="Brettin T."/>
            <person name="Bruce D."/>
            <person name="Han C."/>
            <person name="Tapia R."/>
            <person name="Gilna P."/>
            <person name="Schmutz J."/>
            <person name="Larimer F."/>
            <person name="Land M."/>
            <person name="Hauser L."/>
            <person name="Kyrpides N."/>
            <person name="Lykidis A."/>
            <person name="Spiro S."/>
            <person name="Richardson D.J."/>
            <person name="Moir J.W.B."/>
            <person name="Ferguson S.J."/>
            <person name="van Spanning R.J.M."/>
            <person name="Richardson P."/>
        </authorList>
    </citation>
    <scope>NUCLEOTIDE SEQUENCE [LARGE SCALE GENOMIC DNA]</scope>
    <source>
        <strain evidence="2">Pd 1222</strain>
    </source>
</reference>
<protein>
    <recommendedName>
        <fullName evidence="3">DUF2478 domain-containing protein</fullName>
    </recommendedName>
</protein>
<dbReference type="InterPro" id="IPR018912">
    <property type="entry name" value="DUF2478"/>
</dbReference>
<dbReference type="Proteomes" id="UP000000361">
    <property type="component" value="Chromosome 1"/>
</dbReference>
<evidence type="ECO:0000313" key="2">
    <source>
        <dbReference type="Proteomes" id="UP000000361"/>
    </source>
</evidence>
<dbReference type="KEGG" id="pde:Pden_0869"/>
<name>A1B0D6_PARDP</name>
<dbReference type="EnsemblBacteria" id="ABL68980">
    <property type="protein sequence ID" value="ABL68980"/>
    <property type="gene ID" value="Pden_0869"/>
</dbReference>
<sequence length="173" mass="18097">MGMDIRYVCSDDERRTDAVLTGVAERAAHAGIGLAGTVQPVDPDLAQEKCHIVLALLPDGARHDISFPLQPGVTGCRLDAGALEQAVLVVHERLPGAQGLVVNKFGKQEAAGRGLVTAIGDACARGIPVLVGVSPAWLDAFLAFSDGQAQPLPADEERVFAWLRDACSHPATA</sequence>
<proteinExistence type="predicted"/>
<evidence type="ECO:0000313" key="1">
    <source>
        <dbReference type="EMBL" id="ABL68980.1"/>
    </source>
</evidence>
<organism evidence="1 2">
    <name type="scientific">Paracoccus denitrificans (strain Pd 1222)</name>
    <dbReference type="NCBI Taxonomy" id="318586"/>
    <lineage>
        <taxon>Bacteria</taxon>
        <taxon>Pseudomonadati</taxon>
        <taxon>Pseudomonadota</taxon>
        <taxon>Alphaproteobacteria</taxon>
        <taxon>Rhodobacterales</taxon>
        <taxon>Paracoccaceae</taxon>
        <taxon>Paracoccus</taxon>
    </lineage>
</organism>
<dbReference type="eggNOG" id="COG1618">
    <property type="taxonomic scope" value="Bacteria"/>
</dbReference>
<dbReference type="HOGENOM" id="CLU_106681_0_0_5"/>
<keyword evidence="2" id="KW-1185">Reference proteome</keyword>
<dbReference type="Pfam" id="PF10649">
    <property type="entry name" value="DUF2478"/>
    <property type="match status" value="1"/>
</dbReference>
<dbReference type="EMBL" id="CP000489">
    <property type="protein sequence ID" value="ABL68980.1"/>
    <property type="molecule type" value="Genomic_DNA"/>
</dbReference>
<dbReference type="AlphaFoldDB" id="A1B0D6"/>
<accession>A1B0D6</accession>
<dbReference type="STRING" id="318586.Pden_0869"/>